<protein>
    <submittedName>
        <fullName evidence="1">Uncharacterized protein</fullName>
    </submittedName>
</protein>
<name>A0ABY3ETJ1_9BURK</name>
<sequence>MSHFTVLVIGNDIEKQLAPFQENNMGDCPKEYMAFNNVEEEHRPEWETGTFDRIRLVDGKLVEVNDESLYRPATEEEIAIFNGKDRKAQEALAYRRTGWGPDEKYSVFQLPEGAERVQIPRKQEFETFEAYMEDYCGYEKDGEQGAFGYWENPNRKWDWYQVGGRWSGMFKLKEGAAGELGKRSLLDRGEDTRAIERRADQAKKGDVDFAGMRDERGQQAGERWDKVHAIIAGRPIPLWKEILERHGPANIESARTEYYSNPVVQDINKAHDEIGWIDSIADYAGTREEYVQAARDAAGCTFAVLKDGKWYERGSMGWWGVVADETERDDWNRQFAALIDGLPDDTLLSVVDCHI</sequence>
<reference evidence="1 2" key="1">
    <citation type="submission" date="2019-05" db="EMBL/GenBank/DDBJ databases">
        <title>Whole genome sequence analysis of Cupriavidus campinensis S14E4C strain.</title>
        <authorList>
            <person name="Abbaszade G."/>
            <person name="Szabo A."/>
            <person name="Toumi M."/>
            <person name="Toth E."/>
        </authorList>
    </citation>
    <scope>NUCLEOTIDE SEQUENCE [LARGE SCALE GENOMIC DNA]</scope>
    <source>
        <strain evidence="1 2">S14E4C</strain>
    </source>
</reference>
<dbReference type="EMBL" id="VCIZ01000002">
    <property type="protein sequence ID" value="TSP14022.1"/>
    <property type="molecule type" value="Genomic_DNA"/>
</dbReference>
<evidence type="ECO:0000313" key="2">
    <source>
        <dbReference type="Proteomes" id="UP000318943"/>
    </source>
</evidence>
<evidence type="ECO:0000313" key="1">
    <source>
        <dbReference type="EMBL" id="TSP14022.1"/>
    </source>
</evidence>
<organism evidence="1 2">
    <name type="scientific">Cupriavidus campinensis</name>
    <dbReference type="NCBI Taxonomy" id="151783"/>
    <lineage>
        <taxon>Bacteria</taxon>
        <taxon>Pseudomonadati</taxon>
        <taxon>Pseudomonadota</taxon>
        <taxon>Betaproteobacteria</taxon>
        <taxon>Burkholderiales</taxon>
        <taxon>Burkholderiaceae</taxon>
        <taxon>Cupriavidus</taxon>
    </lineage>
</organism>
<comment type="caution">
    <text evidence="1">The sequence shown here is derived from an EMBL/GenBank/DDBJ whole genome shotgun (WGS) entry which is preliminary data.</text>
</comment>
<dbReference type="Proteomes" id="UP000318943">
    <property type="component" value="Unassembled WGS sequence"/>
</dbReference>
<accession>A0ABY3ETJ1</accession>
<gene>
    <name evidence="1" type="ORF">FGG12_06005</name>
</gene>
<proteinExistence type="predicted"/>
<keyword evidence="2" id="KW-1185">Reference proteome</keyword>
<dbReference type="RefSeq" id="WP_144196715.1">
    <property type="nucleotide sequence ID" value="NZ_VCIZ01000002.1"/>
</dbReference>